<dbReference type="RefSeq" id="WP_229113278.1">
    <property type="nucleotide sequence ID" value="NZ_CP064787.1"/>
</dbReference>
<evidence type="ECO:0000313" key="2">
    <source>
        <dbReference type="EMBL" id="QSG06789.1"/>
    </source>
</evidence>
<dbReference type="GeneID" id="68856019"/>
<feature type="compositionally biased region" description="Basic and acidic residues" evidence="1">
    <location>
        <begin position="51"/>
        <end position="60"/>
    </location>
</feature>
<dbReference type="AlphaFoldDB" id="A0A897N6W2"/>
<sequence length="142" mass="15743">MNPTQFLEDIVHEPTQAEGDGFDLTVAEAYEVDAPGRVDFGGGELETPELTGRERTRRNPDDDYEWWHLDSGQYLIEYNESLDLPPDLVAEIQTREAVREHGAFHPTLSVQSLGRVPLSVGGAGINIKENARVSTIVGIGRR</sequence>
<gene>
    <name evidence="2" type="primary">dcd2</name>
    <name evidence="2" type="ORF">HSR121_2468</name>
</gene>
<protein>
    <submittedName>
        <fullName evidence="2">Deoxycytidine deaminase</fullName>
    </submittedName>
</protein>
<proteinExistence type="predicted"/>
<evidence type="ECO:0000256" key="1">
    <source>
        <dbReference type="SAM" id="MobiDB-lite"/>
    </source>
</evidence>
<name>A0A897N6W2_9EURY</name>
<evidence type="ECO:0000313" key="3">
    <source>
        <dbReference type="Proteomes" id="UP000663525"/>
    </source>
</evidence>
<dbReference type="Proteomes" id="UP000663525">
    <property type="component" value="Chromosome"/>
</dbReference>
<feature type="region of interest" description="Disordered" evidence="1">
    <location>
        <begin position="35"/>
        <end position="60"/>
    </location>
</feature>
<reference evidence="2" key="1">
    <citation type="submission" date="2020-11" db="EMBL/GenBank/DDBJ databases">
        <title>Carbohydrate-dependent, anaerobic sulfur respiration: A novel catabolism in halophilic archaea.</title>
        <authorList>
            <person name="Sorokin D.Y."/>
            <person name="Messina E."/>
            <person name="Smedile F."/>
            <person name="La Cono V."/>
            <person name="Hallsworth J.E."/>
            <person name="Yakimov M.M."/>
        </authorList>
    </citation>
    <scope>NUCLEOTIDE SEQUENCE</scope>
    <source>
        <strain evidence="2">HSR12-1</strain>
    </source>
</reference>
<dbReference type="EMBL" id="CP064787">
    <property type="protein sequence ID" value="QSG06789.1"/>
    <property type="molecule type" value="Genomic_DNA"/>
</dbReference>
<accession>A0A897N6W2</accession>
<organism evidence="2 3">
    <name type="scientific">Halapricum desulfuricans</name>
    <dbReference type="NCBI Taxonomy" id="2841257"/>
    <lineage>
        <taxon>Archaea</taxon>
        <taxon>Methanobacteriati</taxon>
        <taxon>Methanobacteriota</taxon>
        <taxon>Stenosarchaea group</taxon>
        <taxon>Halobacteria</taxon>
        <taxon>Halobacteriales</taxon>
        <taxon>Haloarculaceae</taxon>
        <taxon>Halapricum</taxon>
    </lineage>
</organism>